<dbReference type="EMBL" id="JAOVZQ010000001">
    <property type="protein sequence ID" value="MCY0093249.1"/>
    <property type="molecule type" value="Genomic_DNA"/>
</dbReference>
<evidence type="ECO:0000313" key="2">
    <source>
        <dbReference type="EMBL" id="MCY0093249.1"/>
    </source>
</evidence>
<comment type="caution">
    <text evidence="2">The sequence shown here is derived from an EMBL/GenBank/DDBJ whole genome shotgun (WGS) entry which is preliminary data.</text>
</comment>
<protein>
    <recommendedName>
        <fullName evidence="4">Dicarboxylate transport domain-containing protein</fullName>
    </recommendedName>
</protein>
<dbReference type="RefSeq" id="WP_267611219.1">
    <property type="nucleotide sequence ID" value="NZ_JAOVZQ010000001.1"/>
</dbReference>
<evidence type="ECO:0000313" key="3">
    <source>
        <dbReference type="Proteomes" id="UP001081283"/>
    </source>
</evidence>
<name>A0ABT3YBJ4_9HYPH</name>
<dbReference type="Proteomes" id="UP001081283">
    <property type="component" value="Unassembled WGS sequence"/>
</dbReference>
<evidence type="ECO:0000256" key="1">
    <source>
        <dbReference type="SAM" id="MobiDB-lite"/>
    </source>
</evidence>
<accession>A0ABT3YBJ4</accession>
<proteinExistence type="predicted"/>
<reference evidence="2" key="1">
    <citation type="submission" date="2022-10" db="EMBL/GenBank/DDBJ databases">
        <title>Hoeflea sp. J2-29, isolated from marine algae.</title>
        <authorList>
            <person name="Kristyanto S."/>
            <person name="Kim J.M."/>
            <person name="Jeon C.O."/>
        </authorList>
    </citation>
    <scope>NUCLEOTIDE SEQUENCE</scope>
    <source>
        <strain evidence="2">J2-29</strain>
    </source>
</reference>
<organism evidence="2 3">
    <name type="scientific">Hoeflea ulvae</name>
    <dbReference type="NCBI Taxonomy" id="2983764"/>
    <lineage>
        <taxon>Bacteria</taxon>
        <taxon>Pseudomonadati</taxon>
        <taxon>Pseudomonadota</taxon>
        <taxon>Alphaproteobacteria</taxon>
        <taxon>Hyphomicrobiales</taxon>
        <taxon>Rhizobiaceae</taxon>
        <taxon>Hoeflea</taxon>
    </lineage>
</organism>
<gene>
    <name evidence="2" type="ORF">OEG82_04270</name>
</gene>
<feature type="region of interest" description="Disordered" evidence="1">
    <location>
        <begin position="312"/>
        <end position="337"/>
    </location>
</feature>
<keyword evidence="3" id="KW-1185">Reference proteome</keyword>
<sequence length="337" mass="36243">MLSMWSKLEHIAWRRIGVSIGLAVGLALLASYALHRISDTPKTLTSIKAESEIVSFAVSNPELAILYGQGFRIAIWPDGSFDGACAEGAFLPGVGSMVTYQRIDKNPLRVTVEGTGDFRRETGETVSFAGELILLADVTCAPDLLSRRLPIWGPGSIGARFAMRSDGPAPVFLSGDLDVFGRTIDVPILDGGGSIYVAIEEMEIPPGSLIETDAAPIEGDKDLALNPEAAMFGFIKVPEDKPGLAVSVSTESLTLTITPPGGRANSSRVDLSLLVQLINDPVFLKLQLFFVLPFLLWPMFMDAINLAYSRQEKMDPDEPPSEPDIQAAPPENKEATA</sequence>
<evidence type="ECO:0008006" key="4">
    <source>
        <dbReference type="Google" id="ProtNLM"/>
    </source>
</evidence>